<comment type="subunit">
    <text evidence="19">Interacts with MC1R; the interaction results in a decrease in MC1R-mediated cAMP signaling and ultimately a decrease in melanin production in melanocytes.</text>
</comment>
<evidence type="ECO:0000256" key="21">
    <source>
        <dbReference type="ARBA" id="ARBA00079531"/>
    </source>
</evidence>
<keyword evidence="15 23" id="KW-0675">Receptor</keyword>
<name>A0A8C5L980_JACJA</name>
<keyword evidence="28" id="KW-1185">Reference proteome</keyword>
<keyword evidence="5" id="KW-0600">Photoreceptor protein</keyword>
<accession>A0A8C5L980</accession>
<dbReference type="Proteomes" id="UP000694385">
    <property type="component" value="Unassembled WGS sequence"/>
</dbReference>
<keyword evidence="8" id="KW-0681">Retinal protein</keyword>
<evidence type="ECO:0000256" key="2">
    <source>
        <dbReference type="ARBA" id="ARBA00004651"/>
    </source>
</evidence>
<dbReference type="PROSITE" id="PS00238">
    <property type="entry name" value="OPSIN"/>
    <property type="match status" value="1"/>
</dbReference>
<dbReference type="GO" id="GO:0071492">
    <property type="term" value="P:cellular response to UV-A"/>
    <property type="evidence" value="ECO:0007669"/>
    <property type="project" value="Ensembl"/>
</dbReference>
<organism evidence="27 28">
    <name type="scientific">Jaculus jaculus</name>
    <name type="common">Lesser Egyptian jerboa</name>
    <dbReference type="NCBI Taxonomy" id="51337"/>
    <lineage>
        <taxon>Eukaryota</taxon>
        <taxon>Metazoa</taxon>
        <taxon>Chordata</taxon>
        <taxon>Craniata</taxon>
        <taxon>Vertebrata</taxon>
        <taxon>Euteleostomi</taxon>
        <taxon>Mammalia</taxon>
        <taxon>Eutheria</taxon>
        <taxon>Euarchontoglires</taxon>
        <taxon>Glires</taxon>
        <taxon>Rodentia</taxon>
        <taxon>Myomorpha</taxon>
        <taxon>Dipodoidea</taxon>
        <taxon>Dipodidae</taxon>
        <taxon>Dipodinae</taxon>
        <taxon>Jaculus</taxon>
    </lineage>
</organism>
<dbReference type="Ensembl" id="ENSJJAT00000026226.1">
    <property type="protein sequence ID" value="ENSJJAP00000019689.1"/>
    <property type="gene ID" value="ENSJJAG00000020588.1"/>
</dbReference>
<evidence type="ECO:0000256" key="23">
    <source>
        <dbReference type="RuleBase" id="RU000688"/>
    </source>
</evidence>
<dbReference type="GO" id="GO:0030216">
    <property type="term" value="P:keratinocyte differentiation"/>
    <property type="evidence" value="ECO:0007669"/>
    <property type="project" value="Ensembl"/>
</dbReference>
<feature type="transmembrane region" description="Helical" evidence="25">
    <location>
        <begin position="244"/>
        <end position="265"/>
    </location>
</feature>
<keyword evidence="12 25" id="KW-0472">Membrane</keyword>
<dbReference type="InterPro" id="IPR000276">
    <property type="entry name" value="GPCR_Rhodpsn"/>
</dbReference>
<dbReference type="GO" id="GO:0048022">
    <property type="term" value="P:negative regulation of melanin biosynthetic process"/>
    <property type="evidence" value="ECO:0007669"/>
    <property type="project" value="Ensembl"/>
</dbReference>
<evidence type="ECO:0000256" key="4">
    <source>
        <dbReference type="ARBA" id="ARBA00022490"/>
    </source>
</evidence>
<feature type="transmembrane region" description="Helical" evidence="25">
    <location>
        <begin position="334"/>
        <end position="354"/>
    </location>
</feature>
<dbReference type="InterPro" id="IPR027430">
    <property type="entry name" value="Retinal_BS"/>
</dbReference>
<dbReference type="GO" id="GO:0043066">
    <property type="term" value="P:negative regulation of apoptotic process"/>
    <property type="evidence" value="ECO:0007669"/>
    <property type="project" value="Ensembl"/>
</dbReference>
<dbReference type="GO" id="GO:1901857">
    <property type="term" value="P:positive regulation of cellular respiration"/>
    <property type="evidence" value="ECO:0007669"/>
    <property type="project" value="Ensembl"/>
</dbReference>
<feature type="transmembrane region" description="Helical" evidence="25">
    <location>
        <begin position="299"/>
        <end position="322"/>
    </location>
</feature>
<dbReference type="GO" id="GO:0005502">
    <property type="term" value="F:11-cis retinal binding"/>
    <property type="evidence" value="ECO:0007669"/>
    <property type="project" value="Ensembl"/>
</dbReference>
<evidence type="ECO:0000256" key="6">
    <source>
        <dbReference type="ARBA" id="ARBA00022606"/>
    </source>
</evidence>
<evidence type="ECO:0000256" key="8">
    <source>
        <dbReference type="ARBA" id="ARBA00022925"/>
    </source>
</evidence>
<dbReference type="InterPro" id="IPR050125">
    <property type="entry name" value="GPCR_opsins"/>
</dbReference>
<evidence type="ECO:0000256" key="9">
    <source>
        <dbReference type="ARBA" id="ARBA00022989"/>
    </source>
</evidence>
<feature type="transmembrane region" description="Helical" evidence="25">
    <location>
        <begin position="161"/>
        <end position="179"/>
    </location>
</feature>
<dbReference type="GO" id="GO:0009881">
    <property type="term" value="F:photoreceptor activity"/>
    <property type="evidence" value="ECO:0007669"/>
    <property type="project" value="UniProtKB-KW"/>
</dbReference>
<evidence type="ECO:0000256" key="10">
    <source>
        <dbReference type="ARBA" id="ARBA00022991"/>
    </source>
</evidence>
<dbReference type="PANTHER" id="PTHR24240">
    <property type="entry name" value="OPSIN"/>
    <property type="match status" value="1"/>
</dbReference>
<evidence type="ECO:0000313" key="27">
    <source>
        <dbReference type="Ensembl" id="ENSJJAP00000019689.1"/>
    </source>
</evidence>
<dbReference type="Pfam" id="PF00001">
    <property type="entry name" value="7tm_1"/>
    <property type="match status" value="1"/>
</dbReference>
<evidence type="ECO:0000256" key="24">
    <source>
        <dbReference type="SAM" id="MobiDB-lite"/>
    </source>
</evidence>
<feature type="domain" description="G-protein coupled receptors family 1 profile" evidence="26">
    <location>
        <begin position="100"/>
        <end position="351"/>
    </location>
</feature>
<dbReference type="GO" id="GO:0005503">
    <property type="term" value="F:all-trans retinal binding"/>
    <property type="evidence" value="ECO:0007669"/>
    <property type="project" value="Ensembl"/>
</dbReference>
<keyword evidence="11 23" id="KW-0297">G-protein coupled receptor</keyword>
<feature type="transmembrane region" description="Helical" evidence="25">
    <location>
        <begin position="86"/>
        <end position="109"/>
    </location>
</feature>
<evidence type="ECO:0000256" key="1">
    <source>
        <dbReference type="ARBA" id="ARBA00004496"/>
    </source>
</evidence>
<dbReference type="PROSITE" id="PS50262">
    <property type="entry name" value="G_PROTEIN_RECEP_F1_2"/>
    <property type="match status" value="1"/>
</dbReference>
<reference evidence="27" key="1">
    <citation type="submission" date="2025-08" db="UniProtKB">
        <authorList>
            <consortium name="Ensembl"/>
        </authorList>
    </citation>
    <scope>IDENTIFICATION</scope>
</reference>
<evidence type="ECO:0000256" key="11">
    <source>
        <dbReference type="ARBA" id="ARBA00023040"/>
    </source>
</evidence>
<evidence type="ECO:0000259" key="26">
    <source>
        <dbReference type="PROSITE" id="PS50262"/>
    </source>
</evidence>
<comment type="subcellular location">
    <subcellularLocation>
        <location evidence="2">Cell membrane</location>
        <topology evidence="2">Multi-pass membrane protein</topology>
    </subcellularLocation>
    <subcellularLocation>
        <location evidence="1">Cytoplasm</location>
    </subcellularLocation>
</comment>
<dbReference type="Gene3D" id="1.20.1070.10">
    <property type="entry name" value="Rhodopsin 7-helix transmembrane proteins"/>
    <property type="match status" value="1"/>
</dbReference>
<evidence type="ECO:0000256" key="18">
    <source>
        <dbReference type="ARBA" id="ARBA00023288"/>
    </source>
</evidence>
<keyword evidence="4" id="KW-0963">Cytoplasm</keyword>
<dbReference type="GO" id="GO:0046326">
    <property type="term" value="P:positive regulation of D-glucose import"/>
    <property type="evidence" value="ECO:0007669"/>
    <property type="project" value="Ensembl"/>
</dbReference>
<dbReference type="AlphaFoldDB" id="A0A8C5L980"/>
<dbReference type="GO" id="GO:0009637">
    <property type="term" value="P:response to blue light"/>
    <property type="evidence" value="ECO:0007669"/>
    <property type="project" value="Ensembl"/>
</dbReference>
<evidence type="ECO:0000256" key="22">
    <source>
        <dbReference type="ARBA" id="ARBA00083377"/>
    </source>
</evidence>
<keyword evidence="9 25" id="KW-1133">Transmembrane helix</keyword>
<keyword evidence="10" id="KW-0157">Chromophore</keyword>
<dbReference type="GO" id="GO:0005737">
    <property type="term" value="C:cytoplasm"/>
    <property type="evidence" value="ECO:0007669"/>
    <property type="project" value="UniProtKB-SubCell"/>
</dbReference>
<keyword evidence="16" id="KW-0325">Glycoprotein</keyword>
<feature type="transmembrane region" description="Helical" evidence="25">
    <location>
        <begin position="199"/>
        <end position="218"/>
    </location>
</feature>
<evidence type="ECO:0000256" key="3">
    <source>
        <dbReference type="ARBA" id="ARBA00022475"/>
    </source>
</evidence>
<keyword evidence="7 23" id="KW-0812">Transmembrane</keyword>
<proteinExistence type="inferred from homology"/>
<dbReference type="GO" id="GO:0004930">
    <property type="term" value="F:G protein-coupled receptor activity"/>
    <property type="evidence" value="ECO:0007669"/>
    <property type="project" value="UniProtKB-KW"/>
</dbReference>
<evidence type="ECO:0000256" key="16">
    <source>
        <dbReference type="ARBA" id="ARBA00023180"/>
    </source>
</evidence>
<dbReference type="GO" id="GO:0048023">
    <property type="term" value="P:positive regulation of melanin biosynthetic process"/>
    <property type="evidence" value="ECO:0007669"/>
    <property type="project" value="Ensembl"/>
</dbReference>
<dbReference type="SUPFAM" id="SSF81321">
    <property type="entry name" value="Family A G protein-coupled receptor-like"/>
    <property type="match status" value="1"/>
</dbReference>
<keyword evidence="17 23" id="KW-0807">Transducer</keyword>
<feature type="compositionally biased region" description="Gly residues" evidence="24">
    <location>
        <begin position="41"/>
        <end position="62"/>
    </location>
</feature>
<evidence type="ECO:0000256" key="7">
    <source>
        <dbReference type="ARBA" id="ARBA00022692"/>
    </source>
</evidence>
<keyword evidence="3" id="KW-1003">Cell membrane</keyword>
<dbReference type="PRINTS" id="PR00237">
    <property type="entry name" value="GPCRRHODOPSN"/>
</dbReference>
<dbReference type="GO" id="GO:0007602">
    <property type="term" value="P:phototransduction"/>
    <property type="evidence" value="ECO:0007669"/>
    <property type="project" value="UniProtKB-KW"/>
</dbReference>
<dbReference type="OMA" id="IDDNSKH"/>
<keyword evidence="14" id="KW-1015">Disulfide bond</keyword>
<keyword evidence="6" id="KW-0716">Sensory transduction</keyword>
<keyword evidence="18" id="KW-0449">Lipoprotein</keyword>
<feature type="transmembrane region" description="Helical" evidence="25">
    <location>
        <begin position="121"/>
        <end position="141"/>
    </location>
</feature>
<gene>
    <name evidence="27" type="primary">Opn3</name>
</gene>
<evidence type="ECO:0000256" key="5">
    <source>
        <dbReference type="ARBA" id="ARBA00022543"/>
    </source>
</evidence>
<dbReference type="GeneTree" id="ENSGT01150000286935"/>
<evidence type="ECO:0000256" key="15">
    <source>
        <dbReference type="ARBA" id="ARBA00023170"/>
    </source>
</evidence>
<evidence type="ECO:0000256" key="12">
    <source>
        <dbReference type="ARBA" id="ARBA00023136"/>
    </source>
</evidence>
<dbReference type="FunFam" id="1.20.1070.10:FF:000225">
    <property type="entry name" value="Opsin 3"/>
    <property type="match status" value="1"/>
</dbReference>
<evidence type="ECO:0000256" key="20">
    <source>
        <dbReference type="ARBA" id="ARBA00072211"/>
    </source>
</evidence>
<evidence type="ECO:0000313" key="28">
    <source>
        <dbReference type="Proteomes" id="UP000694385"/>
    </source>
</evidence>
<keyword evidence="13" id="KW-0564">Palmitate</keyword>
<dbReference type="InterPro" id="IPR017452">
    <property type="entry name" value="GPCR_Rhodpsn_7TM"/>
</dbReference>
<evidence type="ECO:0000256" key="14">
    <source>
        <dbReference type="ARBA" id="ARBA00023157"/>
    </source>
</evidence>
<evidence type="ECO:0000256" key="19">
    <source>
        <dbReference type="ARBA" id="ARBA00062265"/>
    </source>
</evidence>
<dbReference type="GO" id="GO:0005886">
    <property type="term" value="C:plasma membrane"/>
    <property type="evidence" value="ECO:0007669"/>
    <property type="project" value="UniProtKB-SubCell"/>
</dbReference>
<feature type="region of interest" description="Disordered" evidence="24">
    <location>
        <begin position="18"/>
        <end position="67"/>
    </location>
</feature>
<evidence type="ECO:0000256" key="17">
    <source>
        <dbReference type="ARBA" id="ARBA00023224"/>
    </source>
</evidence>
<comment type="similarity">
    <text evidence="23">Belongs to the G-protein coupled receptor 1 family.</text>
</comment>
<evidence type="ECO:0000256" key="25">
    <source>
        <dbReference type="SAM" id="Phobius"/>
    </source>
</evidence>
<dbReference type="PROSITE" id="PS00237">
    <property type="entry name" value="G_PROTEIN_RECEP_F1_1"/>
    <property type="match status" value="1"/>
</dbReference>
<sequence length="444" mass="49053">MSAWRWGARASEDDLTLAFTLGRGGKPARGRPDQAERGTSPGEGAGPPGARGGRGHGSGGGATRSSGRAWPLVPAELFSPGAYERLALLLGGVGLLGVGHNLLVLALYYKFPRLRSPTHLLLVNLSLGDLLLALFGVTFTFVSCLRNGWVWDAVGCAWDGFSGSLFGIVSITTLTVLAYERYIRVVHARAITFSWAWRAVTYIWLYSLAWAGAPLLGWNRYILDVHGLGCTVDWRSKDANDSSYVLFLFLGCLVVPVGIIAHCYGHILYSVRMLRCVEDLQTIQVIKILRYEKKVAKMCFLMVTVFLACWMPYVVICFLVVNGSGHLVTPTVSVVSYVFAKSSTVYNPVIYVFMIRKFRKSLLQLLCFRLLRCRRPAKNLPAAESEMQIRPIVMSQKDGDRPKKKVTFNSSSIIFIITSDESLSVDDSDRTTASKVDVIQVRPL</sequence>
<reference evidence="27" key="2">
    <citation type="submission" date="2025-09" db="UniProtKB">
        <authorList>
            <consortium name="Ensembl"/>
        </authorList>
    </citation>
    <scope>IDENTIFICATION</scope>
</reference>
<protein>
    <recommendedName>
        <fullName evidence="20">Opsin-3</fullName>
    </recommendedName>
    <alternativeName>
        <fullName evidence="22">Encephalopsin</fullName>
    </alternativeName>
    <alternativeName>
        <fullName evidence="21">Panopsin</fullName>
    </alternativeName>
</protein>
<evidence type="ECO:0000256" key="13">
    <source>
        <dbReference type="ARBA" id="ARBA00023139"/>
    </source>
</evidence>